<dbReference type="GO" id="GO:0009307">
    <property type="term" value="P:DNA restriction-modification system"/>
    <property type="evidence" value="ECO:0007669"/>
    <property type="project" value="UniProtKB-KW"/>
</dbReference>
<evidence type="ECO:0000313" key="3">
    <source>
        <dbReference type="EMBL" id="TCS94820.1"/>
    </source>
</evidence>
<sequence length="378" mass="43415">MSFHSDLIHLGAKVAERKPHIVNEEMTKQSLIIPLLQQLGYDVFDPLEVRPEYVADFSFKKGEKVDYAIFQDGSPIIFIEAKAATEDLGKHSGQLARYFNATPEVKVGILTNGVEYKFYTDLTQDNIMDYDPFFSFQMESISHQEIETLEQFTKENFDSERIVNYAEELSYMSHLDKTLKELVTNPSDEFLRFLIKDFINIRITSAVLDRFRPLVKKAVHNTLLDLIREGLDAKEFKELKELQVAVSTEPTTEPSPKSGTSQKKGIVTTEEELMSFELVKGALMRTSRDISELQYKDTMSYFTIYNETITKWLFRLKLDGSNPCIITRLPMETCIELCPGFTVEPAPKSIGETRIRIEDLMQISQLTELITTCYDNTL</sequence>
<dbReference type="GO" id="GO:0003677">
    <property type="term" value="F:DNA binding"/>
    <property type="evidence" value="ECO:0007669"/>
    <property type="project" value="UniProtKB-KW"/>
</dbReference>
<protein>
    <recommendedName>
        <fullName evidence="2">Restriction endonuclease type I HsdR N-terminal domain-containing protein</fullName>
    </recommendedName>
</protein>
<dbReference type="InterPro" id="IPR007409">
    <property type="entry name" value="Restrct_endonuc_type1_HsdR_N"/>
</dbReference>
<dbReference type="OrthoDB" id="9148007at2"/>
<evidence type="ECO:0000259" key="2">
    <source>
        <dbReference type="Pfam" id="PF04313"/>
    </source>
</evidence>
<accession>A0A4R3L7A2</accession>
<feature type="region of interest" description="Disordered" evidence="1">
    <location>
        <begin position="245"/>
        <end position="264"/>
    </location>
</feature>
<dbReference type="RefSeq" id="WP_131924202.1">
    <property type="nucleotide sequence ID" value="NZ_SMAG01000003.1"/>
</dbReference>
<dbReference type="GO" id="GO:0005524">
    <property type="term" value="F:ATP binding"/>
    <property type="evidence" value="ECO:0007669"/>
    <property type="project" value="UniProtKB-KW"/>
</dbReference>
<dbReference type="EMBL" id="SMAG01000003">
    <property type="protein sequence ID" value="TCS94820.1"/>
    <property type="molecule type" value="Genomic_DNA"/>
</dbReference>
<comment type="caution">
    <text evidence="3">The sequence shown here is derived from an EMBL/GenBank/DDBJ whole genome shotgun (WGS) entry which is preliminary data.</text>
</comment>
<proteinExistence type="predicted"/>
<dbReference type="GO" id="GO:0009035">
    <property type="term" value="F:type I site-specific deoxyribonuclease activity"/>
    <property type="evidence" value="ECO:0007669"/>
    <property type="project" value="UniProtKB-EC"/>
</dbReference>
<evidence type="ECO:0000256" key="1">
    <source>
        <dbReference type="SAM" id="MobiDB-lite"/>
    </source>
</evidence>
<reference evidence="3 4" key="1">
    <citation type="submission" date="2019-03" db="EMBL/GenBank/DDBJ databases">
        <title>Genomic Encyclopedia of Type Strains, Phase IV (KMG-IV): sequencing the most valuable type-strain genomes for metagenomic binning, comparative biology and taxonomic classification.</title>
        <authorList>
            <person name="Goeker M."/>
        </authorList>
    </citation>
    <scope>NUCLEOTIDE SEQUENCE [LARGE SCALE GENOMIC DNA]</scope>
    <source>
        <strain evidence="3 4">DSM 45707</strain>
    </source>
</reference>
<dbReference type="AlphaFoldDB" id="A0A4R3L7A2"/>
<evidence type="ECO:0000313" key="4">
    <source>
        <dbReference type="Proteomes" id="UP000294937"/>
    </source>
</evidence>
<name>A0A4R3L7A2_9BACL</name>
<dbReference type="Pfam" id="PF04313">
    <property type="entry name" value="HSDR_N"/>
    <property type="match status" value="1"/>
</dbReference>
<gene>
    <name evidence="3" type="ORF">EDD58_103242</name>
</gene>
<dbReference type="Proteomes" id="UP000294937">
    <property type="component" value="Unassembled WGS sequence"/>
</dbReference>
<dbReference type="Gene3D" id="3.90.1570.30">
    <property type="match status" value="1"/>
</dbReference>
<feature type="domain" description="Restriction endonuclease type I HsdR N-terminal" evidence="2">
    <location>
        <begin position="60"/>
        <end position="126"/>
    </location>
</feature>
<keyword evidence="4" id="KW-1185">Reference proteome</keyword>
<feature type="compositionally biased region" description="Polar residues" evidence="1">
    <location>
        <begin position="245"/>
        <end position="263"/>
    </location>
</feature>
<organism evidence="3 4">
    <name type="scientific">Hazenella coriacea</name>
    <dbReference type="NCBI Taxonomy" id="1179467"/>
    <lineage>
        <taxon>Bacteria</taxon>
        <taxon>Bacillati</taxon>
        <taxon>Bacillota</taxon>
        <taxon>Bacilli</taxon>
        <taxon>Bacillales</taxon>
        <taxon>Thermoactinomycetaceae</taxon>
        <taxon>Hazenella</taxon>
    </lineage>
</organism>